<sequence length="441" mass="50962">MDKLGLGCPFSFLGGKQQESSGGPSFLDLNYEIYLEIFSSLSSLEDQLNLGRAHPLFRNVLADFLRTRYKKINVRILKTIPDWEFLLQLCGSEVSRCDVPHGRWDEPFTYPFLDLLGRHCPNLRQAVIIIMHADTDTPPETGDRGHIMQQLLELPSLTDLTLIDPRSAQLDQLRYFTKLQILDLDGIDRNLSDHAFQQMFENKISVKRLLLNFSRDHRRSRQMAQLADKFPNLEHLTLENFDVNFSELGELKTLQSLRLISRWKVEVCNEFYRSVARRIENLQKLQLISVRVRGDQVHHFLAISQLRALDCDNWPAQSVEQLGQLTDLECLALDCIGSPSNAGRQLLSLIKNCYKLNHLKLGKHWQMPVNDVNTFLTKVPDLRSDPKSKLLLTFDFISIPDTQEKLENLFRDHEHLRVSFKGTTCHHCQPDTHSKCDTIFD</sequence>
<dbReference type="SUPFAM" id="SSF52058">
    <property type="entry name" value="L domain-like"/>
    <property type="match status" value="1"/>
</dbReference>
<dbReference type="Proteomes" id="UP001652628">
    <property type="component" value="Chromosome 3"/>
</dbReference>
<dbReference type="GeneID" id="108005864"/>
<evidence type="ECO:0000313" key="1">
    <source>
        <dbReference type="Proteomes" id="UP001652628"/>
    </source>
</evidence>
<proteinExistence type="predicted"/>
<dbReference type="RefSeq" id="XP_016924731.3">
    <property type="nucleotide sequence ID" value="XM_017069242.4"/>
</dbReference>
<evidence type="ECO:0000313" key="2">
    <source>
        <dbReference type="RefSeq" id="XP_016924731.3"/>
    </source>
</evidence>
<reference evidence="2" key="1">
    <citation type="submission" date="2025-08" db="UniProtKB">
        <authorList>
            <consortium name="RefSeq"/>
        </authorList>
    </citation>
    <scope>IDENTIFICATION</scope>
</reference>
<protein>
    <submittedName>
        <fullName evidence="2">Uncharacterized protein isoform X1</fullName>
    </submittedName>
</protein>
<accession>A0AB39YZE0</accession>
<dbReference type="Gene3D" id="3.80.10.10">
    <property type="entry name" value="Ribonuclease Inhibitor"/>
    <property type="match status" value="2"/>
</dbReference>
<dbReference type="InterPro" id="IPR032675">
    <property type="entry name" value="LRR_dom_sf"/>
</dbReference>
<dbReference type="AlphaFoldDB" id="A0AB39YZE0"/>
<name>A0AB39YZE0_DROSZ</name>
<organism evidence="1 2">
    <name type="scientific">Drosophila suzukii</name>
    <name type="common">Spotted-wing drosophila fruit fly</name>
    <dbReference type="NCBI Taxonomy" id="28584"/>
    <lineage>
        <taxon>Eukaryota</taxon>
        <taxon>Metazoa</taxon>
        <taxon>Ecdysozoa</taxon>
        <taxon>Arthropoda</taxon>
        <taxon>Hexapoda</taxon>
        <taxon>Insecta</taxon>
        <taxon>Pterygota</taxon>
        <taxon>Neoptera</taxon>
        <taxon>Endopterygota</taxon>
        <taxon>Diptera</taxon>
        <taxon>Brachycera</taxon>
        <taxon>Muscomorpha</taxon>
        <taxon>Ephydroidea</taxon>
        <taxon>Drosophilidae</taxon>
        <taxon>Drosophila</taxon>
        <taxon>Sophophora</taxon>
    </lineage>
</organism>
<gene>
    <name evidence="2" type="primary">LOC108005864</name>
</gene>
<keyword evidence="1" id="KW-1185">Reference proteome</keyword>